<dbReference type="PROSITE" id="PS51012">
    <property type="entry name" value="ABC_TM2"/>
    <property type="match status" value="1"/>
</dbReference>
<comment type="subcellular location">
    <subcellularLocation>
        <location evidence="5">Cell membrane</location>
        <topology evidence="5">Multi-pass membrane protein</topology>
    </subcellularLocation>
    <subcellularLocation>
        <location evidence="1">Membrane</location>
        <topology evidence="1">Multi-pass membrane protein</topology>
    </subcellularLocation>
</comment>
<reference evidence="7 8" key="1">
    <citation type="journal article" date="2015" name="Genome Announc.">
        <title>Expanding the biotechnology potential of lactobacilli through comparative genomics of 213 strains and associated genera.</title>
        <authorList>
            <person name="Sun Z."/>
            <person name="Harris H.M."/>
            <person name="McCann A."/>
            <person name="Guo C."/>
            <person name="Argimon S."/>
            <person name="Zhang W."/>
            <person name="Yang X."/>
            <person name="Jeffery I.B."/>
            <person name="Cooney J.C."/>
            <person name="Kagawa T.F."/>
            <person name="Liu W."/>
            <person name="Song Y."/>
            <person name="Salvetti E."/>
            <person name="Wrobel A."/>
            <person name="Rasinkangas P."/>
            <person name="Parkhill J."/>
            <person name="Rea M.C."/>
            <person name="O'Sullivan O."/>
            <person name="Ritari J."/>
            <person name="Douillard F.P."/>
            <person name="Paul Ross R."/>
            <person name="Yang R."/>
            <person name="Briner A.E."/>
            <person name="Felis G.E."/>
            <person name="de Vos W.M."/>
            <person name="Barrangou R."/>
            <person name="Klaenhammer T.R."/>
            <person name="Caufield P.W."/>
            <person name="Cui Y."/>
            <person name="Zhang H."/>
            <person name="O'Toole P.W."/>
        </authorList>
    </citation>
    <scope>NUCLEOTIDE SEQUENCE [LARGE SCALE GENOMIC DNA]</scope>
    <source>
        <strain evidence="7 8">DSM 15354</strain>
    </source>
</reference>
<sequence length="266" mass="29746">MNPAKFRNISLGLRSIKIVANNEWRAFVHNKGLLLSMFMQPLITYGLLVMALNENLNAVHYAGFTLPYKQYALTGVLTFFMTTQMSQAMYRATVDKEYGLLAIKFTNGVQPWHYLAGMSFFPIIGLLFQSAILIVLGLLTGGVYNLWYLLLSLLVLIVSLEFWSTLGIILSTRISSYEQRDVVMTLIFSPISYAAPTLYVFSDNSPLIIKILSAINPLTYQLKALRAVAFGSFNLVEIASAILISIAMIVLAQVILKRMPLSLAER</sequence>
<evidence type="ECO:0000256" key="3">
    <source>
        <dbReference type="ARBA" id="ARBA00022989"/>
    </source>
</evidence>
<dbReference type="PIRSF" id="PIRSF006648">
    <property type="entry name" value="DrrB"/>
    <property type="match status" value="1"/>
</dbReference>
<dbReference type="PANTHER" id="PTHR43229">
    <property type="entry name" value="NODULATION PROTEIN J"/>
    <property type="match status" value="1"/>
</dbReference>
<feature type="transmembrane region" description="Helical" evidence="5">
    <location>
        <begin position="182"/>
        <end position="201"/>
    </location>
</feature>
<dbReference type="EMBL" id="AZFB01000006">
    <property type="protein sequence ID" value="KRL63008.1"/>
    <property type="molecule type" value="Genomic_DNA"/>
</dbReference>
<proteinExistence type="inferred from homology"/>
<dbReference type="InterPro" id="IPR013525">
    <property type="entry name" value="ABC2_TM"/>
</dbReference>
<keyword evidence="8" id="KW-1185">Reference proteome</keyword>
<gene>
    <name evidence="7" type="ORF">FC23_GL001192</name>
</gene>
<evidence type="ECO:0000256" key="4">
    <source>
        <dbReference type="ARBA" id="ARBA00023136"/>
    </source>
</evidence>
<dbReference type="PATRIC" id="fig|1122152.4.peg.1225"/>
<keyword evidence="5" id="KW-1003">Cell membrane</keyword>
<comment type="caution">
    <text evidence="7">The sequence shown here is derived from an EMBL/GenBank/DDBJ whole genome shotgun (WGS) entry which is preliminary data.</text>
</comment>
<dbReference type="GO" id="GO:0140359">
    <property type="term" value="F:ABC-type transporter activity"/>
    <property type="evidence" value="ECO:0007669"/>
    <property type="project" value="InterPro"/>
</dbReference>
<evidence type="ECO:0000259" key="6">
    <source>
        <dbReference type="PROSITE" id="PS51012"/>
    </source>
</evidence>
<feature type="transmembrane region" description="Helical" evidence="5">
    <location>
        <begin position="114"/>
        <end position="140"/>
    </location>
</feature>
<evidence type="ECO:0000256" key="2">
    <source>
        <dbReference type="ARBA" id="ARBA00022692"/>
    </source>
</evidence>
<feature type="domain" description="ABC transmembrane type-2" evidence="6">
    <location>
        <begin position="32"/>
        <end position="259"/>
    </location>
</feature>
<dbReference type="OrthoDB" id="670210at2"/>
<feature type="transmembrane region" description="Helical" evidence="5">
    <location>
        <begin position="72"/>
        <end position="93"/>
    </location>
</feature>
<keyword evidence="3 5" id="KW-1133">Transmembrane helix</keyword>
<dbReference type="Pfam" id="PF01061">
    <property type="entry name" value="ABC2_membrane"/>
    <property type="match status" value="1"/>
</dbReference>
<evidence type="ECO:0000313" key="8">
    <source>
        <dbReference type="Proteomes" id="UP000051931"/>
    </source>
</evidence>
<comment type="similarity">
    <text evidence="5">Belongs to the ABC-2 integral membrane protein family.</text>
</comment>
<evidence type="ECO:0000256" key="1">
    <source>
        <dbReference type="ARBA" id="ARBA00004141"/>
    </source>
</evidence>
<keyword evidence="2 5" id="KW-0812">Transmembrane</keyword>
<keyword evidence="4 5" id="KW-0472">Membrane</keyword>
<evidence type="ECO:0000313" key="7">
    <source>
        <dbReference type="EMBL" id="KRL63008.1"/>
    </source>
</evidence>
<dbReference type="GO" id="GO:0043190">
    <property type="term" value="C:ATP-binding cassette (ABC) transporter complex"/>
    <property type="evidence" value="ECO:0007669"/>
    <property type="project" value="InterPro"/>
</dbReference>
<dbReference type="InterPro" id="IPR047817">
    <property type="entry name" value="ABC2_TM_bact-type"/>
</dbReference>
<feature type="transmembrane region" description="Helical" evidence="5">
    <location>
        <begin position="146"/>
        <end position="170"/>
    </location>
</feature>
<dbReference type="PANTHER" id="PTHR43229:SF2">
    <property type="entry name" value="NODULATION PROTEIN J"/>
    <property type="match status" value="1"/>
</dbReference>
<dbReference type="InterPro" id="IPR000412">
    <property type="entry name" value="ABC_2_transport"/>
</dbReference>
<protein>
    <recommendedName>
        <fullName evidence="5">Transport permease protein</fullName>
    </recommendedName>
</protein>
<dbReference type="InterPro" id="IPR051784">
    <property type="entry name" value="Nod_factor_ABC_transporter"/>
</dbReference>
<dbReference type="STRING" id="1122152.GCA_000425905_01123"/>
<accession>A0A0R1S1M7</accession>
<dbReference type="eggNOG" id="COG0842">
    <property type="taxonomic scope" value="Bacteria"/>
</dbReference>
<dbReference type="Proteomes" id="UP000051931">
    <property type="component" value="Unassembled WGS sequence"/>
</dbReference>
<dbReference type="AlphaFoldDB" id="A0A0R1S1M7"/>
<organism evidence="7 8">
    <name type="scientific">Lactobacillus psittaci DSM 15354</name>
    <dbReference type="NCBI Taxonomy" id="1122152"/>
    <lineage>
        <taxon>Bacteria</taxon>
        <taxon>Bacillati</taxon>
        <taxon>Bacillota</taxon>
        <taxon>Bacilli</taxon>
        <taxon>Lactobacillales</taxon>
        <taxon>Lactobacillaceae</taxon>
        <taxon>Lactobacillus</taxon>
    </lineage>
</organism>
<keyword evidence="5" id="KW-0813">Transport</keyword>
<name>A0A0R1S1M7_9LACO</name>
<evidence type="ECO:0000256" key="5">
    <source>
        <dbReference type="RuleBase" id="RU361157"/>
    </source>
</evidence>
<dbReference type="RefSeq" id="WP_027825088.1">
    <property type="nucleotide sequence ID" value="NZ_AUEI01000008.1"/>
</dbReference>
<feature type="transmembrane region" description="Helical" evidence="5">
    <location>
        <begin position="33"/>
        <end position="52"/>
    </location>
</feature>
<feature type="transmembrane region" description="Helical" evidence="5">
    <location>
        <begin position="238"/>
        <end position="256"/>
    </location>
</feature>